<sequence>MQKVGGIIKKQDRFYDFFDPAFSEYKCRVNGGGTNPPRSKSNITLVAVRSLFNGARVSALKNTRQHQWGDQ</sequence>
<accession>A0A5S9PID1</accession>
<dbReference type="EMBL" id="CACSII010000012">
    <property type="protein sequence ID" value="CAA0103724.1"/>
    <property type="molecule type" value="Genomic_DNA"/>
</dbReference>
<evidence type="ECO:0000313" key="2">
    <source>
        <dbReference type="Proteomes" id="UP000434580"/>
    </source>
</evidence>
<organism evidence="1 2">
    <name type="scientific">BD1-7 clade bacterium</name>
    <dbReference type="NCBI Taxonomy" id="2029982"/>
    <lineage>
        <taxon>Bacteria</taxon>
        <taxon>Pseudomonadati</taxon>
        <taxon>Pseudomonadota</taxon>
        <taxon>Gammaproteobacteria</taxon>
        <taxon>Cellvibrionales</taxon>
        <taxon>Spongiibacteraceae</taxon>
        <taxon>BD1-7 clade</taxon>
    </lineage>
</organism>
<dbReference type="AlphaFoldDB" id="A0A5S9PID1"/>
<gene>
    <name evidence="1" type="ORF">DPBNPPHM_00980</name>
</gene>
<protein>
    <submittedName>
        <fullName evidence="1">Uncharacterized protein</fullName>
    </submittedName>
</protein>
<reference evidence="1 2" key="1">
    <citation type="submission" date="2019-11" db="EMBL/GenBank/DDBJ databases">
        <authorList>
            <person name="Holert J."/>
        </authorList>
    </citation>
    <scope>NUCLEOTIDE SEQUENCE [LARGE SCALE GENOMIC DNA]</scope>
    <source>
        <strain evidence="1">BC5_2</strain>
    </source>
</reference>
<evidence type="ECO:0000313" key="1">
    <source>
        <dbReference type="EMBL" id="CAA0103724.1"/>
    </source>
</evidence>
<name>A0A5S9PID1_9GAMM</name>
<proteinExistence type="predicted"/>
<dbReference type="Proteomes" id="UP000434580">
    <property type="component" value="Unassembled WGS sequence"/>
</dbReference>